<dbReference type="Proteomes" id="UP000000212">
    <property type="component" value="Chromosome"/>
</dbReference>
<dbReference type="KEGG" id="cml:BN424_3046"/>
<gene>
    <name evidence="1" type="ORF">BN424_3046</name>
</gene>
<sequence length="44" mass="5179">MIKVLESVALNRYERKKSILESLINLIKLNFVAIPIFYKKSELL</sequence>
<dbReference type="AlphaFoldDB" id="K8E6L3"/>
<proteinExistence type="predicted"/>
<dbReference type="EMBL" id="HE999757">
    <property type="protein sequence ID" value="CCO12467.2"/>
    <property type="molecule type" value="Genomic_DNA"/>
</dbReference>
<organism evidence="1 2">
    <name type="scientific">Carnobacterium maltaromaticum LMA28</name>
    <dbReference type="NCBI Taxonomy" id="1234679"/>
    <lineage>
        <taxon>Bacteria</taxon>
        <taxon>Bacillati</taxon>
        <taxon>Bacillota</taxon>
        <taxon>Bacilli</taxon>
        <taxon>Lactobacillales</taxon>
        <taxon>Carnobacteriaceae</taxon>
        <taxon>Carnobacterium</taxon>
    </lineage>
</organism>
<protein>
    <submittedName>
        <fullName evidence="1">Uncharacterized protein</fullName>
    </submittedName>
</protein>
<evidence type="ECO:0000313" key="2">
    <source>
        <dbReference type="Proteomes" id="UP000000212"/>
    </source>
</evidence>
<evidence type="ECO:0000313" key="1">
    <source>
        <dbReference type="EMBL" id="CCO12467.2"/>
    </source>
</evidence>
<dbReference type="HOGENOM" id="CLU_3213985_0_0_9"/>
<dbReference type="STRING" id="1234679.BN424_3046"/>
<accession>K8E6L3</accession>
<keyword evidence="2" id="KW-1185">Reference proteome</keyword>
<reference evidence="2" key="1">
    <citation type="journal article" date="2013" name="Genome Announc.">
        <title>Complete Chromosome Sequence of Carnobacterium maltaromaticum LMA 28.</title>
        <authorList>
            <person name="Cailliez-Grimal C."/>
            <person name="Chaillou S."/>
            <person name="Anba-Mondoloni J."/>
            <person name="Loux V."/>
            <person name="Afzal M.I."/>
            <person name="Rahman A."/>
            <person name="Kergourlay G."/>
            <person name="Champomier-Verges M.C."/>
            <person name="Zagorec M."/>
            <person name="Dalgaard P."/>
            <person name="Leisner J.J."/>
            <person name="Prevost H."/>
            <person name="Revol-Junelles A.M."/>
            <person name="Borges F."/>
        </authorList>
    </citation>
    <scope>NUCLEOTIDE SEQUENCE</scope>
    <source>
        <strain evidence="2">LMA28</strain>
    </source>
</reference>
<name>K8E6L3_CARML</name>